<dbReference type="RefSeq" id="WP_346042140.1">
    <property type="nucleotide sequence ID" value="NZ_BAAACP010000002.1"/>
</dbReference>
<keyword evidence="3 6" id="KW-0812">Transmembrane</keyword>
<evidence type="ECO:0000256" key="6">
    <source>
        <dbReference type="SAM" id="Phobius"/>
    </source>
</evidence>
<evidence type="ECO:0000256" key="4">
    <source>
        <dbReference type="ARBA" id="ARBA00022989"/>
    </source>
</evidence>
<feature type="transmembrane region" description="Helical" evidence="6">
    <location>
        <begin position="37"/>
        <end position="62"/>
    </location>
</feature>
<sequence length="205" mass="22267">MRSELKRIGIIMLGATILAFGSYNFNYQNNITEGGVLGLLLLIKNVFDISPSFSSLIIDLSLFAVGTKFFGKKFLLYSVLSTITFSTTYNLWESIGFLIPSFENNMLMASVLAGIGVGIGVGLVIRGGGASGGDDVIALIGNKFTPLKVNHIYLISDCIVLMLSLVYLDFTQILFSLIAVTISGKIISLIYNDEDKNEENESVLI</sequence>
<feature type="transmembrane region" description="Helical" evidence="6">
    <location>
        <begin position="173"/>
        <end position="191"/>
    </location>
</feature>
<dbReference type="Proteomes" id="UP001400965">
    <property type="component" value="Unassembled WGS sequence"/>
</dbReference>
<comment type="subcellular location">
    <subcellularLocation>
        <location evidence="1">Cell membrane</location>
        <topology evidence="1">Multi-pass membrane protein</topology>
    </subcellularLocation>
</comment>
<feature type="transmembrane region" description="Helical" evidence="6">
    <location>
        <begin position="74"/>
        <end position="92"/>
    </location>
</feature>
<evidence type="ECO:0000313" key="8">
    <source>
        <dbReference type="Proteomes" id="UP001400965"/>
    </source>
</evidence>
<dbReference type="InterPro" id="IPR051461">
    <property type="entry name" value="UPF0750_membrane"/>
</dbReference>
<keyword evidence="4 6" id="KW-1133">Transmembrane helix</keyword>
<name>A0ABP3X8N2_9FIRM</name>
<protein>
    <submittedName>
        <fullName evidence="7">YitT family protein</fullName>
    </submittedName>
</protein>
<feature type="transmembrane region" description="Helical" evidence="6">
    <location>
        <begin position="149"/>
        <end position="167"/>
    </location>
</feature>
<gene>
    <name evidence="7" type="ORF">GCM10008917_05720</name>
</gene>
<comment type="caution">
    <text evidence="7">The sequence shown here is derived from an EMBL/GenBank/DDBJ whole genome shotgun (WGS) entry which is preliminary data.</text>
</comment>
<organism evidence="7 8">
    <name type="scientific">Paraclostridium tenue</name>
    <dbReference type="NCBI Taxonomy" id="1737"/>
    <lineage>
        <taxon>Bacteria</taxon>
        <taxon>Bacillati</taxon>
        <taxon>Bacillota</taxon>
        <taxon>Clostridia</taxon>
        <taxon>Peptostreptococcales</taxon>
        <taxon>Peptostreptococcaceae</taxon>
        <taxon>Paraclostridium</taxon>
    </lineage>
</organism>
<accession>A0ABP3X8N2</accession>
<keyword evidence="5 6" id="KW-0472">Membrane</keyword>
<dbReference type="EMBL" id="BAAACP010000002">
    <property type="protein sequence ID" value="GAA0862024.1"/>
    <property type="molecule type" value="Genomic_DNA"/>
</dbReference>
<feature type="transmembrane region" description="Helical" evidence="6">
    <location>
        <begin position="107"/>
        <end position="128"/>
    </location>
</feature>
<dbReference type="InterPro" id="IPR003740">
    <property type="entry name" value="YitT"/>
</dbReference>
<dbReference type="Pfam" id="PF02588">
    <property type="entry name" value="YitT_membrane"/>
    <property type="match status" value="1"/>
</dbReference>
<proteinExistence type="predicted"/>
<dbReference type="PANTHER" id="PTHR33545:SF10">
    <property type="entry name" value="UPF0750 MEMBRANE PROTEIN YPJC"/>
    <property type="match status" value="1"/>
</dbReference>
<keyword evidence="8" id="KW-1185">Reference proteome</keyword>
<evidence type="ECO:0000313" key="7">
    <source>
        <dbReference type="EMBL" id="GAA0862024.1"/>
    </source>
</evidence>
<evidence type="ECO:0000256" key="2">
    <source>
        <dbReference type="ARBA" id="ARBA00022475"/>
    </source>
</evidence>
<evidence type="ECO:0000256" key="1">
    <source>
        <dbReference type="ARBA" id="ARBA00004651"/>
    </source>
</evidence>
<evidence type="ECO:0000256" key="5">
    <source>
        <dbReference type="ARBA" id="ARBA00023136"/>
    </source>
</evidence>
<feature type="transmembrane region" description="Helical" evidence="6">
    <location>
        <begin position="7"/>
        <end position="25"/>
    </location>
</feature>
<evidence type="ECO:0000256" key="3">
    <source>
        <dbReference type="ARBA" id="ARBA00022692"/>
    </source>
</evidence>
<dbReference type="PANTHER" id="PTHR33545">
    <property type="entry name" value="UPF0750 MEMBRANE PROTEIN YITT-RELATED"/>
    <property type="match status" value="1"/>
</dbReference>
<keyword evidence="2" id="KW-1003">Cell membrane</keyword>
<reference evidence="8" key="1">
    <citation type="journal article" date="2019" name="Int. J. Syst. Evol. Microbiol.">
        <title>The Global Catalogue of Microorganisms (GCM) 10K type strain sequencing project: providing services to taxonomists for standard genome sequencing and annotation.</title>
        <authorList>
            <consortium name="The Broad Institute Genomics Platform"/>
            <consortium name="The Broad Institute Genome Sequencing Center for Infectious Disease"/>
            <person name="Wu L."/>
            <person name="Ma J."/>
        </authorList>
    </citation>
    <scope>NUCLEOTIDE SEQUENCE [LARGE SCALE GENOMIC DNA]</scope>
    <source>
        <strain evidence="8">JCM 6486</strain>
    </source>
</reference>